<protein>
    <submittedName>
        <fullName evidence="2">Uncharacterized protein</fullName>
    </submittedName>
</protein>
<evidence type="ECO:0000313" key="3">
    <source>
        <dbReference type="Proteomes" id="UP000251068"/>
    </source>
</evidence>
<organism evidence="2 3">
    <name type="scientific">Microbacterium phage AnnaSerena</name>
    <dbReference type="NCBI Taxonomy" id="2201432"/>
    <lineage>
        <taxon>Viruses</taxon>
        <taxon>Duplodnaviria</taxon>
        <taxon>Heunggongvirae</taxon>
        <taxon>Uroviricota</taxon>
        <taxon>Caudoviricetes</taxon>
        <taxon>Krampusvirus</taxon>
        <taxon>Krampusvirus krampus</taxon>
    </lineage>
</organism>
<accession>A0A2Z4Q3B7</accession>
<evidence type="ECO:0000256" key="1">
    <source>
        <dbReference type="SAM" id="Coils"/>
    </source>
</evidence>
<proteinExistence type="predicted"/>
<evidence type="ECO:0000313" key="2">
    <source>
        <dbReference type="EMBL" id="AWY04517.1"/>
    </source>
</evidence>
<feature type="coiled-coil region" evidence="1">
    <location>
        <begin position="58"/>
        <end position="120"/>
    </location>
</feature>
<dbReference type="Proteomes" id="UP000251068">
    <property type="component" value="Segment"/>
</dbReference>
<sequence length="202" mass="22696">MSQFTYLVTVDTERDEGLHASRDEQSEKIMDALEQGAQDADISGIGGRSDSTYSVSNVEIIEIEKKELKAINAEYDQRVAEEAPPESKLKAELRVARQDLRAKDQEIARLERKLAAEREKAGNEPTRIWIGGGWDDDTKTFLPDGRHDHVYFRYGDHDTARFTVGFDGREKSLEIRTDDAFGSIAALPISGNVLRIAMVPRN</sequence>
<gene>
    <name evidence="2" type="primary">62</name>
    <name evidence="2" type="ORF">SEA_ANNASERENA_62</name>
</gene>
<reference evidence="2 3" key="1">
    <citation type="submission" date="2018-04" db="EMBL/GenBank/DDBJ databases">
        <authorList>
            <person name="Harrington T."/>
            <person name="Washburn E."/>
            <person name="Bricker J."/>
            <person name="McKinney A."/>
            <person name="Betsko A.J."/>
            <person name="Garlena R.A."/>
            <person name="Russell D.A."/>
            <person name="Pope W.A."/>
            <person name="Jacobs-Sera D."/>
            <person name="Hatfull G.F."/>
        </authorList>
    </citation>
    <scope>NUCLEOTIDE SEQUENCE [LARGE SCALE GENOMIC DNA]</scope>
</reference>
<dbReference type="InterPro" id="IPR055663">
    <property type="entry name" value="DUF7239"/>
</dbReference>
<name>A0A2Z4Q3B7_9CAUD</name>
<dbReference type="Pfam" id="PF23886">
    <property type="entry name" value="DUF7239"/>
    <property type="match status" value="1"/>
</dbReference>
<dbReference type="EMBL" id="MH271292">
    <property type="protein sequence ID" value="AWY04517.1"/>
    <property type="molecule type" value="Genomic_DNA"/>
</dbReference>
<keyword evidence="1" id="KW-0175">Coiled coil</keyword>